<comment type="subcellular location">
    <subcellularLocation>
        <location evidence="10">Cytoplasm</location>
    </subcellularLocation>
</comment>
<comment type="pathway">
    <text evidence="1 10 13">Amino-acid biosynthesis; L-proline biosynthesis; L-proline from L-glutamate 5-semialdehyde: step 1/1.</text>
</comment>
<dbReference type="HAMAP" id="MF_01925">
    <property type="entry name" value="P5C_reductase"/>
    <property type="match status" value="1"/>
</dbReference>
<reference evidence="16 17" key="1">
    <citation type="submission" date="2016-12" db="EMBL/GenBank/DDBJ databases">
        <authorList>
            <person name="Song W.-J."/>
            <person name="Kurnit D.M."/>
        </authorList>
    </citation>
    <scope>NUCLEOTIDE SEQUENCE [LARGE SCALE GENOMIC DNA]</scope>
    <source>
        <strain evidence="16 17">175</strain>
    </source>
</reference>
<feature type="binding site" evidence="12">
    <location>
        <begin position="70"/>
        <end position="73"/>
    </location>
    <ligand>
        <name>NADP(+)</name>
        <dbReference type="ChEBI" id="CHEBI:58349"/>
    </ligand>
</feature>
<dbReference type="OrthoDB" id="9805754at2"/>
<evidence type="ECO:0000259" key="14">
    <source>
        <dbReference type="Pfam" id="PF03807"/>
    </source>
</evidence>
<comment type="function">
    <text evidence="10">Catalyzes the reduction of 1-pyrroline-5-carboxylate (PCA) to L-proline.</text>
</comment>
<evidence type="ECO:0000256" key="13">
    <source>
        <dbReference type="RuleBase" id="RU003903"/>
    </source>
</evidence>
<dbReference type="SUPFAM" id="SSF51735">
    <property type="entry name" value="NAD(P)-binding Rossmann-fold domains"/>
    <property type="match status" value="1"/>
</dbReference>
<dbReference type="PIRSF" id="PIRSF000193">
    <property type="entry name" value="Pyrrol-5-carb_rd"/>
    <property type="match status" value="1"/>
</dbReference>
<feature type="domain" description="Pyrroline-5-carboxylate reductase dimerisation" evidence="15">
    <location>
        <begin position="164"/>
        <end position="268"/>
    </location>
</feature>
<feature type="binding site" evidence="12">
    <location>
        <begin position="9"/>
        <end position="14"/>
    </location>
    <ligand>
        <name>NADP(+)</name>
        <dbReference type="ChEBI" id="CHEBI:58349"/>
    </ligand>
</feature>
<dbReference type="Proteomes" id="UP000192923">
    <property type="component" value="Unassembled WGS sequence"/>
</dbReference>
<keyword evidence="7 10" id="KW-0560">Oxidoreductase</keyword>
<evidence type="ECO:0000256" key="7">
    <source>
        <dbReference type="ARBA" id="ARBA00023002"/>
    </source>
</evidence>
<dbReference type="Gene3D" id="1.10.3730.10">
    <property type="entry name" value="ProC C-terminal domain-like"/>
    <property type="match status" value="1"/>
</dbReference>
<dbReference type="AlphaFoldDB" id="A0A1Y6D6W1"/>
<dbReference type="InterPro" id="IPR036291">
    <property type="entry name" value="NAD(P)-bd_dom_sf"/>
</dbReference>
<comment type="catalytic activity">
    <reaction evidence="9 10 13">
        <text>L-proline + NADP(+) = (S)-1-pyrroline-5-carboxylate + NADPH + 2 H(+)</text>
        <dbReference type="Rhea" id="RHEA:14109"/>
        <dbReference type="ChEBI" id="CHEBI:15378"/>
        <dbReference type="ChEBI" id="CHEBI:17388"/>
        <dbReference type="ChEBI" id="CHEBI:57783"/>
        <dbReference type="ChEBI" id="CHEBI:58349"/>
        <dbReference type="ChEBI" id="CHEBI:60039"/>
        <dbReference type="EC" id="1.5.1.2"/>
    </reaction>
</comment>
<dbReference type="InterPro" id="IPR008927">
    <property type="entry name" value="6-PGluconate_DH-like_C_sf"/>
</dbReference>
<evidence type="ECO:0000256" key="8">
    <source>
        <dbReference type="ARBA" id="ARBA00050547"/>
    </source>
</evidence>
<keyword evidence="17" id="KW-1185">Reference proteome</keyword>
<evidence type="ECO:0000256" key="6">
    <source>
        <dbReference type="ARBA" id="ARBA00022857"/>
    </source>
</evidence>
<dbReference type="EC" id="1.5.1.2" evidence="10 11"/>
<dbReference type="InterPro" id="IPR029036">
    <property type="entry name" value="P5CR_dimer"/>
</dbReference>
<keyword evidence="6 10" id="KW-0521">NADP</keyword>
<evidence type="ECO:0000256" key="11">
    <source>
        <dbReference type="NCBIfam" id="TIGR00112"/>
    </source>
</evidence>
<dbReference type="STRING" id="1760988.SAMN02949497_3654"/>
<evidence type="ECO:0000256" key="10">
    <source>
        <dbReference type="HAMAP-Rule" id="MF_01925"/>
    </source>
</evidence>
<comment type="similarity">
    <text evidence="2 10 13">Belongs to the pyrroline-5-carboxylate reductase family.</text>
</comment>
<keyword evidence="3 10" id="KW-0963">Cytoplasm</keyword>
<dbReference type="GO" id="GO:0004735">
    <property type="term" value="F:pyrroline-5-carboxylate reductase activity"/>
    <property type="evidence" value="ECO:0007669"/>
    <property type="project" value="UniProtKB-UniRule"/>
</dbReference>
<dbReference type="NCBIfam" id="TIGR00112">
    <property type="entry name" value="proC"/>
    <property type="match status" value="1"/>
</dbReference>
<comment type="catalytic activity">
    <reaction evidence="8 10">
        <text>L-proline + NAD(+) = (S)-1-pyrroline-5-carboxylate + NADH + 2 H(+)</text>
        <dbReference type="Rhea" id="RHEA:14105"/>
        <dbReference type="ChEBI" id="CHEBI:15378"/>
        <dbReference type="ChEBI" id="CHEBI:17388"/>
        <dbReference type="ChEBI" id="CHEBI:57540"/>
        <dbReference type="ChEBI" id="CHEBI:57945"/>
        <dbReference type="ChEBI" id="CHEBI:60039"/>
        <dbReference type="EC" id="1.5.1.2"/>
    </reaction>
</comment>
<dbReference type="EMBL" id="FXAM01000001">
    <property type="protein sequence ID" value="SMF96262.1"/>
    <property type="molecule type" value="Genomic_DNA"/>
</dbReference>
<dbReference type="RefSeq" id="WP_085215163.1">
    <property type="nucleotide sequence ID" value="NZ_FXAM01000001.1"/>
</dbReference>
<evidence type="ECO:0000256" key="12">
    <source>
        <dbReference type="PIRSR" id="PIRSR000193-1"/>
    </source>
</evidence>
<dbReference type="PANTHER" id="PTHR11645:SF0">
    <property type="entry name" value="PYRROLINE-5-CARBOXYLATE REDUCTASE 3"/>
    <property type="match status" value="1"/>
</dbReference>
<dbReference type="FunFam" id="3.40.50.720:FF:000105">
    <property type="entry name" value="Pyrroline-5-carboxylate reductase"/>
    <property type="match status" value="1"/>
</dbReference>
<keyword evidence="5 10" id="KW-0641">Proline biosynthesis</keyword>
<sequence>MKQQILGFIGAGNMAGSLIGGLVSDGFAPGNIWVSDVDAAKLKDLESRFGVHTSQDNQVVAGQAQVVVLAVKPQTLQTVATGLAATVQQRQPLVVSIAAGVSEAALERWLGGKVALVRCMPNTPALVKTGATALHGNDRITEEQKSQAEAIMRSVGLAVWVEREDLLDAVTALSGSGPAYFFLMMEAMESAAIALGLDQATARLLTQQTGLGAARIAIESEEPPAELRQRVTSPGGTTERAIQAFEAGGLQGLVEQAMRAASARAAELSRQLGG</sequence>
<feature type="binding site" evidence="12">
    <location>
        <position position="57"/>
    </location>
    <ligand>
        <name>NADPH</name>
        <dbReference type="ChEBI" id="CHEBI:57783"/>
    </ligand>
</feature>
<feature type="domain" description="Pyrroline-5-carboxylate reductase catalytic N-terminal" evidence="14">
    <location>
        <begin position="6"/>
        <end position="100"/>
    </location>
</feature>
<dbReference type="UniPathway" id="UPA00098">
    <property type="reaction ID" value="UER00361"/>
</dbReference>
<keyword evidence="4 10" id="KW-0028">Amino-acid biosynthesis</keyword>
<dbReference type="PANTHER" id="PTHR11645">
    <property type="entry name" value="PYRROLINE-5-CARBOXYLATE REDUCTASE"/>
    <property type="match status" value="1"/>
</dbReference>
<dbReference type="GO" id="GO:0005737">
    <property type="term" value="C:cytoplasm"/>
    <property type="evidence" value="ECO:0007669"/>
    <property type="project" value="UniProtKB-SubCell"/>
</dbReference>
<dbReference type="Pfam" id="PF14748">
    <property type="entry name" value="P5CR_dimer"/>
    <property type="match status" value="1"/>
</dbReference>
<dbReference type="Pfam" id="PF03807">
    <property type="entry name" value="F420_oxidored"/>
    <property type="match status" value="1"/>
</dbReference>
<name>A0A1Y6D6W1_9GAMM</name>
<dbReference type="GO" id="GO:0055129">
    <property type="term" value="P:L-proline biosynthetic process"/>
    <property type="evidence" value="ECO:0007669"/>
    <property type="project" value="UniProtKB-UniRule"/>
</dbReference>
<dbReference type="InterPro" id="IPR000304">
    <property type="entry name" value="Pyrroline-COOH_reductase"/>
</dbReference>
<evidence type="ECO:0000256" key="2">
    <source>
        <dbReference type="ARBA" id="ARBA00005525"/>
    </source>
</evidence>
<dbReference type="PROSITE" id="PS00521">
    <property type="entry name" value="P5CR"/>
    <property type="match status" value="1"/>
</dbReference>
<evidence type="ECO:0000256" key="1">
    <source>
        <dbReference type="ARBA" id="ARBA00005205"/>
    </source>
</evidence>
<proteinExistence type="inferred from homology"/>
<dbReference type="InterPro" id="IPR053790">
    <property type="entry name" value="P5CR-like_CS"/>
</dbReference>
<evidence type="ECO:0000259" key="15">
    <source>
        <dbReference type="Pfam" id="PF14748"/>
    </source>
</evidence>
<dbReference type="SUPFAM" id="SSF48179">
    <property type="entry name" value="6-phosphogluconate dehydrogenase C-terminal domain-like"/>
    <property type="match status" value="1"/>
</dbReference>
<accession>A0A1Y6D6W1</accession>
<protein>
    <recommendedName>
        <fullName evidence="10 11">Pyrroline-5-carboxylate reductase</fullName>
        <shortName evidence="10">P5C reductase</shortName>
        <shortName evidence="10">P5CR</shortName>
        <ecNumber evidence="10 11">1.5.1.2</ecNumber>
    </recommendedName>
    <alternativeName>
        <fullName evidence="10">PCA reductase</fullName>
    </alternativeName>
</protein>
<evidence type="ECO:0000256" key="3">
    <source>
        <dbReference type="ARBA" id="ARBA00022490"/>
    </source>
</evidence>
<organism evidence="16 17">
    <name type="scientific">Methylomagnum ishizawai</name>
    <dbReference type="NCBI Taxonomy" id="1760988"/>
    <lineage>
        <taxon>Bacteria</taxon>
        <taxon>Pseudomonadati</taxon>
        <taxon>Pseudomonadota</taxon>
        <taxon>Gammaproteobacteria</taxon>
        <taxon>Methylococcales</taxon>
        <taxon>Methylococcaceae</taxon>
        <taxon>Methylomagnum</taxon>
    </lineage>
</organism>
<gene>
    <name evidence="10" type="primary">proC</name>
    <name evidence="16" type="ORF">SAMN02949497_3654</name>
</gene>
<evidence type="ECO:0000313" key="16">
    <source>
        <dbReference type="EMBL" id="SMF96262.1"/>
    </source>
</evidence>
<dbReference type="InterPro" id="IPR028939">
    <property type="entry name" value="P5C_Rdtase_cat_N"/>
</dbReference>
<dbReference type="FunFam" id="1.10.3730.10:FF:000001">
    <property type="entry name" value="Pyrroline-5-carboxylate reductase"/>
    <property type="match status" value="1"/>
</dbReference>
<dbReference type="Gene3D" id="3.40.50.720">
    <property type="entry name" value="NAD(P)-binding Rossmann-like Domain"/>
    <property type="match status" value="1"/>
</dbReference>
<evidence type="ECO:0000256" key="9">
    <source>
        <dbReference type="ARBA" id="ARBA00052690"/>
    </source>
</evidence>
<evidence type="ECO:0000256" key="4">
    <source>
        <dbReference type="ARBA" id="ARBA00022605"/>
    </source>
</evidence>
<evidence type="ECO:0000313" key="17">
    <source>
        <dbReference type="Proteomes" id="UP000192923"/>
    </source>
</evidence>
<evidence type="ECO:0000256" key="5">
    <source>
        <dbReference type="ARBA" id="ARBA00022650"/>
    </source>
</evidence>